<dbReference type="Pfam" id="PF00005">
    <property type="entry name" value="ABC_tran"/>
    <property type="match status" value="1"/>
</dbReference>
<dbReference type="PANTHER" id="PTHR24221">
    <property type="entry name" value="ATP-BINDING CASSETTE SUB-FAMILY B"/>
    <property type="match status" value="1"/>
</dbReference>
<keyword evidence="5 8" id="KW-1133">Transmembrane helix</keyword>
<feature type="transmembrane region" description="Helical" evidence="8">
    <location>
        <begin position="139"/>
        <end position="157"/>
    </location>
</feature>
<dbReference type="InterPro" id="IPR036640">
    <property type="entry name" value="ABC1_TM_sf"/>
</dbReference>
<evidence type="ECO:0000256" key="7">
    <source>
        <dbReference type="SAM" id="Coils"/>
    </source>
</evidence>
<dbReference type="GO" id="GO:0016887">
    <property type="term" value="F:ATP hydrolysis activity"/>
    <property type="evidence" value="ECO:0007669"/>
    <property type="project" value="InterPro"/>
</dbReference>
<sequence length="542" mass="60988">MRSYSVPYQLRWVWSLTQNFRKQLLGYFLLELIAIGLSLLFIFFSKRAIDQAVHSVSGSLRTTLIYVVGSVLLGLLIKACSTRWNDAIGLKMGLNLQRTLVEGQMRAVWKYAKDWHTGDLMLRLQTDTAEVSQMLSQGILSFFLVLIRLLASFGFLWLMDPMLALTIVGISPLFLFSKLYFRKMRRLNAEVKQAESNFGNVLQENLRFRLLIRALGLIPSREGKLKNSQDVIFSLKMAQQNFAISSQTIMKFTINGGYLLTFIWGIYRLDAGQISFGTMAAFLQLVSRIQTPILQAMSFVPQFIRFRTAVDRLLALHNDEKETDSQAQVLKAPTAIKINELGFRYEDKMVVDNFSAIMQRGQPVAIVGSSGRGKTTLIRLLLALIKPHKGEILVEQNSENIVLSNVHRINFAYVPQGNSLFSGSILDNLIGDQAIDAEKIKRAIYLANAEFVYSLPQGLETVVGESGFGLSEGQAQRVAIARAMMREASIWLFDEITSALDSETAEIVVQRLTEAGMEKIILFVTHDMKLAARCQQTIFIQG</sequence>
<feature type="transmembrane region" description="Helical" evidence="8">
    <location>
        <begin position="163"/>
        <end position="181"/>
    </location>
</feature>
<protein>
    <submittedName>
        <fullName evidence="11">ABC transporter related protein</fullName>
    </submittedName>
</protein>
<gene>
    <name evidence="11" type="ORF">DI53_1995</name>
</gene>
<evidence type="ECO:0000313" key="12">
    <source>
        <dbReference type="Proteomes" id="UP000031802"/>
    </source>
</evidence>
<dbReference type="eggNOG" id="COG1132">
    <property type="taxonomic scope" value="Bacteria"/>
</dbReference>
<keyword evidence="2 8" id="KW-0812">Transmembrane</keyword>
<accession>A0A0B8T8D0</accession>
<evidence type="ECO:0000313" key="11">
    <source>
        <dbReference type="EMBL" id="KGE14165.1"/>
    </source>
</evidence>
<dbReference type="Pfam" id="PF00664">
    <property type="entry name" value="ABC_membrane"/>
    <property type="match status" value="1"/>
</dbReference>
<dbReference type="CDD" id="cd07346">
    <property type="entry name" value="ABC_6TM_exporters"/>
    <property type="match status" value="1"/>
</dbReference>
<keyword evidence="3" id="KW-0547">Nucleotide-binding</keyword>
<dbReference type="Gene3D" id="3.40.50.300">
    <property type="entry name" value="P-loop containing nucleotide triphosphate hydrolases"/>
    <property type="match status" value="1"/>
</dbReference>
<keyword evidence="7" id="KW-0175">Coiled coil</keyword>
<dbReference type="SUPFAM" id="SSF90123">
    <property type="entry name" value="ABC transporter transmembrane region"/>
    <property type="match status" value="1"/>
</dbReference>
<reference evidence="12" key="1">
    <citation type="submission" date="2014-04" db="EMBL/GenBank/DDBJ databases">
        <title>Whole-Genome optical mapping and complete genome sequence of Sphingobacterium deserti sp. nov., a new spaces isolated from desert in the west of China.</title>
        <authorList>
            <person name="Teng C."/>
            <person name="Zhou Z."/>
            <person name="Li X."/>
            <person name="Chen M."/>
            <person name="Lin M."/>
            <person name="Wang L."/>
            <person name="Su S."/>
            <person name="Zhang C."/>
            <person name="Zhang W."/>
        </authorList>
    </citation>
    <scope>NUCLEOTIDE SEQUENCE [LARGE SCALE GENOMIC DNA]</scope>
    <source>
        <strain evidence="12">ACCC05744</strain>
    </source>
</reference>
<dbReference type="InterPro" id="IPR011527">
    <property type="entry name" value="ABC1_TM_dom"/>
</dbReference>
<dbReference type="PATRIC" id="fig|1229276.3.peg.2057"/>
<evidence type="ECO:0000256" key="3">
    <source>
        <dbReference type="ARBA" id="ARBA00022741"/>
    </source>
</evidence>
<dbReference type="CDD" id="cd03228">
    <property type="entry name" value="ABCC_MRP_Like"/>
    <property type="match status" value="1"/>
</dbReference>
<dbReference type="Proteomes" id="UP000031802">
    <property type="component" value="Unassembled WGS sequence"/>
</dbReference>
<proteinExistence type="predicted"/>
<comment type="subcellular location">
    <subcellularLocation>
        <location evidence="1">Cell membrane</location>
        <topology evidence="1">Multi-pass membrane protein</topology>
    </subcellularLocation>
</comment>
<dbReference type="InterPro" id="IPR003439">
    <property type="entry name" value="ABC_transporter-like_ATP-bd"/>
</dbReference>
<feature type="transmembrane region" description="Helical" evidence="8">
    <location>
        <begin position="64"/>
        <end position="81"/>
    </location>
</feature>
<keyword evidence="12" id="KW-1185">Reference proteome</keyword>
<dbReference type="InterPro" id="IPR027417">
    <property type="entry name" value="P-loop_NTPase"/>
</dbReference>
<dbReference type="PANTHER" id="PTHR24221:SF654">
    <property type="entry name" value="ATP-BINDING CASSETTE SUB-FAMILY B MEMBER 6"/>
    <property type="match status" value="1"/>
</dbReference>
<evidence type="ECO:0000259" key="9">
    <source>
        <dbReference type="PROSITE" id="PS50893"/>
    </source>
</evidence>
<feature type="coiled-coil region" evidence="7">
    <location>
        <begin position="177"/>
        <end position="204"/>
    </location>
</feature>
<dbReference type="RefSeq" id="WP_037498341.1">
    <property type="nucleotide sequence ID" value="NZ_JJMU01000029.1"/>
</dbReference>
<comment type="caution">
    <text evidence="11">The sequence shown here is derived from an EMBL/GenBank/DDBJ whole genome shotgun (WGS) entry which is preliminary data.</text>
</comment>
<evidence type="ECO:0000256" key="1">
    <source>
        <dbReference type="ARBA" id="ARBA00004651"/>
    </source>
</evidence>
<keyword evidence="6 8" id="KW-0472">Membrane</keyword>
<evidence type="ECO:0000256" key="4">
    <source>
        <dbReference type="ARBA" id="ARBA00022840"/>
    </source>
</evidence>
<dbReference type="PROSITE" id="PS50929">
    <property type="entry name" value="ABC_TM1F"/>
    <property type="match status" value="1"/>
</dbReference>
<dbReference type="Gene3D" id="1.20.1560.10">
    <property type="entry name" value="ABC transporter type 1, transmembrane domain"/>
    <property type="match status" value="1"/>
</dbReference>
<feature type="domain" description="ABC transmembrane type-1" evidence="10">
    <location>
        <begin position="28"/>
        <end position="305"/>
    </location>
</feature>
<evidence type="ECO:0000256" key="2">
    <source>
        <dbReference type="ARBA" id="ARBA00022692"/>
    </source>
</evidence>
<reference evidence="11 12" key="2">
    <citation type="journal article" date="2015" name="PLoS ONE">
        <title>Whole-Genome Optical Mapping and Finished Genome Sequence of Sphingobacterium deserti sp. nov., a New Species Isolated from the Western Desert of China.</title>
        <authorList>
            <person name="Teng C."/>
            <person name="Zhou Z."/>
            <person name="Molnar I."/>
            <person name="Li X."/>
            <person name="Tang R."/>
            <person name="Chen M."/>
            <person name="Wang L."/>
            <person name="Su S."/>
            <person name="Zhang W."/>
            <person name="Lin M."/>
        </authorList>
    </citation>
    <scope>NUCLEOTIDE SEQUENCE [LARGE SCALE GENOMIC DNA]</scope>
    <source>
        <strain evidence="12">ACCC05744</strain>
    </source>
</reference>
<name>A0A0B8T8D0_9SPHI</name>
<dbReference type="PROSITE" id="PS50893">
    <property type="entry name" value="ABC_TRANSPORTER_2"/>
    <property type="match status" value="1"/>
</dbReference>
<organism evidence="11 12">
    <name type="scientific">Sphingobacterium deserti</name>
    <dbReference type="NCBI Taxonomy" id="1229276"/>
    <lineage>
        <taxon>Bacteria</taxon>
        <taxon>Pseudomonadati</taxon>
        <taxon>Bacteroidota</taxon>
        <taxon>Sphingobacteriia</taxon>
        <taxon>Sphingobacteriales</taxon>
        <taxon>Sphingobacteriaceae</taxon>
        <taxon>Sphingobacterium</taxon>
    </lineage>
</organism>
<feature type="domain" description="ABC transporter" evidence="9">
    <location>
        <begin position="336"/>
        <end position="540"/>
    </location>
</feature>
<dbReference type="EMBL" id="JJMU01000029">
    <property type="protein sequence ID" value="KGE14165.1"/>
    <property type="molecule type" value="Genomic_DNA"/>
</dbReference>
<dbReference type="SUPFAM" id="SSF52540">
    <property type="entry name" value="P-loop containing nucleoside triphosphate hydrolases"/>
    <property type="match status" value="1"/>
</dbReference>
<evidence type="ECO:0000256" key="5">
    <source>
        <dbReference type="ARBA" id="ARBA00022989"/>
    </source>
</evidence>
<evidence type="ECO:0000256" key="6">
    <source>
        <dbReference type="ARBA" id="ARBA00023136"/>
    </source>
</evidence>
<dbReference type="GO" id="GO:0005886">
    <property type="term" value="C:plasma membrane"/>
    <property type="evidence" value="ECO:0007669"/>
    <property type="project" value="UniProtKB-SubCell"/>
</dbReference>
<dbReference type="OrthoDB" id="9762778at2"/>
<dbReference type="GO" id="GO:0034040">
    <property type="term" value="F:ATPase-coupled lipid transmembrane transporter activity"/>
    <property type="evidence" value="ECO:0007669"/>
    <property type="project" value="TreeGrafter"/>
</dbReference>
<dbReference type="InterPro" id="IPR039421">
    <property type="entry name" value="Type_1_exporter"/>
</dbReference>
<keyword evidence="4" id="KW-0067">ATP-binding</keyword>
<dbReference type="InterPro" id="IPR003593">
    <property type="entry name" value="AAA+_ATPase"/>
</dbReference>
<dbReference type="GO" id="GO:0005524">
    <property type="term" value="F:ATP binding"/>
    <property type="evidence" value="ECO:0007669"/>
    <property type="project" value="UniProtKB-KW"/>
</dbReference>
<feature type="transmembrane region" description="Helical" evidence="8">
    <location>
        <begin position="24"/>
        <end position="44"/>
    </location>
</feature>
<evidence type="ECO:0000259" key="10">
    <source>
        <dbReference type="PROSITE" id="PS50929"/>
    </source>
</evidence>
<evidence type="ECO:0000256" key="8">
    <source>
        <dbReference type="SAM" id="Phobius"/>
    </source>
</evidence>
<dbReference type="AlphaFoldDB" id="A0A0B8T8D0"/>
<dbReference type="GO" id="GO:0140359">
    <property type="term" value="F:ABC-type transporter activity"/>
    <property type="evidence" value="ECO:0007669"/>
    <property type="project" value="InterPro"/>
</dbReference>
<dbReference type="STRING" id="1229276.DI53_1995"/>
<dbReference type="SMART" id="SM00382">
    <property type="entry name" value="AAA"/>
    <property type="match status" value="1"/>
</dbReference>